<dbReference type="AlphaFoldDB" id="A0AAN9EC18"/>
<gene>
    <name evidence="1" type="ORF">RIF29_42211</name>
</gene>
<name>A0AAN9EC18_CROPI</name>
<dbReference type="Proteomes" id="UP001372338">
    <property type="component" value="Unassembled WGS sequence"/>
</dbReference>
<evidence type="ECO:0000313" key="1">
    <source>
        <dbReference type="EMBL" id="KAK7247330.1"/>
    </source>
</evidence>
<organism evidence="1 2">
    <name type="scientific">Crotalaria pallida</name>
    <name type="common">Smooth rattlebox</name>
    <name type="synonym">Crotalaria striata</name>
    <dbReference type="NCBI Taxonomy" id="3830"/>
    <lineage>
        <taxon>Eukaryota</taxon>
        <taxon>Viridiplantae</taxon>
        <taxon>Streptophyta</taxon>
        <taxon>Embryophyta</taxon>
        <taxon>Tracheophyta</taxon>
        <taxon>Spermatophyta</taxon>
        <taxon>Magnoliopsida</taxon>
        <taxon>eudicotyledons</taxon>
        <taxon>Gunneridae</taxon>
        <taxon>Pentapetalae</taxon>
        <taxon>rosids</taxon>
        <taxon>fabids</taxon>
        <taxon>Fabales</taxon>
        <taxon>Fabaceae</taxon>
        <taxon>Papilionoideae</taxon>
        <taxon>50 kb inversion clade</taxon>
        <taxon>genistoids sensu lato</taxon>
        <taxon>core genistoids</taxon>
        <taxon>Crotalarieae</taxon>
        <taxon>Crotalaria</taxon>
    </lineage>
</organism>
<reference evidence="1 2" key="1">
    <citation type="submission" date="2024-01" db="EMBL/GenBank/DDBJ databases">
        <title>The genomes of 5 underutilized Papilionoideae crops provide insights into root nodulation and disease resistanc.</title>
        <authorList>
            <person name="Yuan L."/>
        </authorList>
    </citation>
    <scope>NUCLEOTIDE SEQUENCE [LARGE SCALE GENOMIC DNA]</scope>
    <source>
        <strain evidence="1">ZHUSHIDOU_FW_LH</strain>
        <tissue evidence="1">Leaf</tissue>
    </source>
</reference>
<protein>
    <submittedName>
        <fullName evidence="1">Uncharacterized protein</fullName>
    </submittedName>
</protein>
<proteinExistence type="predicted"/>
<sequence>MAEQSFAERNPLLKLKLRFWFPMNFTIYGKTTPPDSPPPALICCRVDLRNSKEYPRAMRHVKIGDKHYLLGGVFFDPTAPIPQEFLEKVWLPQCSLPGWKEYSRNVYEFDPNNLLTGANANMVLGPTDILQQLSSSSSLAEGKPVRVFNVSGNLYLYHYWDFYKAMFTLTSFANHG</sequence>
<keyword evidence="2" id="KW-1185">Reference proteome</keyword>
<accession>A0AAN9EC18</accession>
<comment type="caution">
    <text evidence="1">The sequence shown here is derived from an EMBL/GenBank/DDBJ whole genome shotgun (WGS) entry which is preliminary data.</text>
</comment>
<dbReference type="EMBL" id="JAYWIO010000008">
    <property type="protein sequence ID" value="KAK7247330.1"/>
    <property type="molecule type" value="Genomic_DNA"/>
</dbReference>
<evidence type="ECO:0000313" key="2">
    <source>
        <dbReference type="Proteomes" id="UP001372338"/>
    </source>
</evidence>